<sequence length="339" mass="37501">METRADPLAGGFCETSEAERHNDELDAVVLTWDYLRRETMSNKISHLQGRARCTPVGKPRIGSRGSGSTVSSTIAIFSDSGHYSGELPLLHLHRNLFWDVETRHQEDVSTLTIKLNELTTALLVVTTSSTDHASNSQAPPLILHEPPAFIHPKVAMSPRYTRLDFLTYDDKTDPLVIHALTDQPSLTWDDFKRSCALIAGFGTELLLDNAELSQEAERGSPKGWNSIVEIPYRGGIYRGRCQGGLPDGKGRLTSMDGSFYEGFWKCGKRSGLGTFCHSNGDLFRGPWRDDVMHGKEFTLCTLDEQRIGVAVVLLVEGLVEGWVEEVAGGSMEVGCRYVE</sequence>
<dbReference type="GO" id="GO:0005829">
    <property type="term" value="C:cytosol"/>
    <property type="evidence" value="ECO:0007669"/>
    <property type="project" value="TreeGrafter"/>
</dbReference>
<dbReference type="PANTHER" id="PTHR43215:SF15">
    <property type="entry name" value="PROTEIN ACCUMULATION AND REPLICATION OF CHLOROPLASTS 3, CHLOROPLASTIC"/>
    <property type="match status" value="1"/>
</dbReference>
<name>A0AAP0BQK1_9ASPA</name>
<dbReference type="EMBL" id="JBBWWQ010000005">
    <property type="protein sequence ID" value="KAK8946988.1"/>
    <property type="molecule type" value="Genomic_DNA"/>
</dbReference>
<dbReference type="PANTHER" id="PTHR43215">
    <property type="entry name" value="RADIAL SPOKE HEAD 1 HOMOLOG"/>
    <property type="match status" value="1"/>
</dbReference>
<comment type="caution">
    <text evidence="2">The sequence shown here is derived from an EMBL/GenBank/DDBJ whole genome shotgun (WGS) entry which is preliminary data.</text>
</comment>
<organism evidence="2 3">
    <name type="scientific">Platanthera zijinensis</name>
    <dbReference type="NCBI Taxonomy" id="2320716"/>
    <lineage>
        <taxon>Eukaryota</taxon>
        <taxon>Viridiplantae</taxon>
        <taxon>Streptophyta</taxon>
        <taxon>Embryophyta</taxon>
        <taxon>Tracheophyta</taxon>
        <taxon>Spermatophyta</taxon>
        <taxon>Magnoliopsida</taxon>
        <taxon>Liliopsida</taxon>
        <taxon>Asparagales</taxon>
        <taxon>Orchidaceae</taxon>
        <taxon>Orchidoideae</taxon>
        <taxon>Orchideae</taxon>
        <taxon>Orchidinae</taxon>
        <taxon>Platanthera</taxon>
    </lineage>
</organism>
<dbReference type="InterPro" id="IPR003409">
    <property type="entry name" value="MORN"/>
</dbReference>
<evidence type="ECO:0000313" key="3">
    <source>
        <dbReference type="Proteomes" id="UP001418222"/>
    </source>
</evidence>
<dbReference type="Proteomes" id="UP001418222">
    <property type="component" value="Unassembled WGS sequence"/>
</dbReference>
<evidence type="ECO:0000313" key="2">
    <source>
        <dbReference type="EMBL" id="KAK8946988.1"/>
    </source>
</evidence>
<dbReference type="GO" id="GO:0016020">
    <property type="term" value="C:membrane"/>
    <property type="evidence" value="ECO:0007669"/>
    <property type="project" value="UniProtKB-ARBA"/>
</dbReference>
<dbReference type="AlphaFoldDB" id="A0AAP0BQK1"/>
<keyword evidence="3" id="KW-1185">Reference proteome</keyword>
<gene>
    <name evidence="2" type="primary">ARC3</name>
    <name evidence="2" type="ORF">KSP39_PZI006502</name>
</gene>
<proteinExistence type="predicted"/>
<keyword evidence="1" id="KW-0677">Repeat</keyword>
<accession>A0AAP0BQK1</accession>
<evidence type="ECO:0000256" key="1">
    <source>
        <dbReference type="ARBA" id="ARBA00022737"/>
    </source>
</evidence>
<dbReference type="Gene3D" id="2.20.110.10">
    <property type="entry name" value="Histone H3 K4-specific methyltransferase SET7/9 N-terminal domain"/>
    <property type="match status" value="1"/>
</dbReference>
<dbReference type="SUPFAM" id="SSF82185">
    <property type="entry name" value="Histone H3 K4-specific methyltransferase SET7/9 N-terminal domain"/>
    <property type="match status" value="1"/>
</dbReference>
<protein>
    <submittedName>
        <fullName evidence="2">Protein ACCUMULATION AND REPLICATION OF CHLOROPLASTS 3</fullName>
    </submittedName>
</protein>
<dbReference type="Pfam" id="PF02493">
    <property type="entry name" value="MORN"/>
    <property type="match status" value="2"/>
</dbReference>
<reference evidence="2 3" key="1">
    <citation type="journal article" date="2022" name="Nat. Plants">
        <title>Genomes of leafy and leafless Platanthera orchids illuminate the evolution of mycoheterotrophy.</title>
        <authorList>
            <person name="Li M.H."/>
            <person name="Liu K.W."/>
            <person name="Li Z."/>
            <person name="Lu H.C."/>
            <person name="Ye Q.L."/>
            <person name="Zhang D."/>
            <person name="Wang J.Y."/>
            <person name="Li Y.F."/>
            <person name="Zhong Z.M."/>
            <person name="Liu X."/>
            <person name="Yu X."/>
            <person name="Liu D.K."/>
            <person name="Tu X.D."/>
            <person name="Liu B."/>
            <person name="Hao Y."/>
            <person name="Liao X.Y."/>
            <person name="Jiang Y.T."/>
            <person name="Sun W.H."/>
            <person name="Chen J."/>
            <person name="Chen Y.Q."/>
            <person name="Ai Y."/>
            <person name="Zhai J.W."/>
            <person name="Wu S.S."/>
            <person name="Zhou Z."/>
            <person name="Hsiao Y.Y."/>
            <person name="Wu W.L."/>
            <person name="Chen Y.Y."/>
            <person name="Lin Y.F."/>
            <person name="Hsu J.L."/>
            <person name="Li C.Y."/>
            <person name="Wang Z.W."/>
            <person name="Zhao X."/>
            <person name="Zhong W.Y."/>
            <person name="Ma X.K."/>
            <person name="Ma L."/>
            <person name="Huang J."/>
            <person name="Chen G.Z."/>
            <person name="Huang M.Z."/>
            <person name="Huang L."/>
            <person name="Peng D.H."/>
            <person name="Luo Y.B."/>
            <person name="Zou S.Q."/>
            <person name="Chen S.P."/>
            <person name="Lan S."/>
            <person name="Tsai W.C."/>
            <person name="Van de Peer Y."/>
            <person name="Liu Z.J."/>
        </authorList>
    </citation>
    <scope>NUCLEOTIDE SEQUENCE [LARGE SCALE GENOMIC DNA]</scope>
    <source>
        <strain evidence="2">Lor287</strain>
    </source>
</reference>
<dbReference type="SMART" id="SM00698">
    <property type="entry name" value="MORN"/>
    <property type="match status" value="2"/>
</dbReference>